<dbReference type="EMBL" id="UINC01103374">
    <property type="protein sequence ID" value="SVC65703.1"/>
    <property type="molecule type" value="Genomic_DNA"/>
</dbReference>
<evidence type="ECO:0000259" key="1">
    <source>
        <dbReference type="Pfam" id="PF22694"/>
    </source>
</evidence>
<name>A0A382NX23_9ZZZZ</name>
<evidence type="ECO:0000313" key="2">
    <source>
        <dbReference type="EMBL" id="SVC65703.1"/>
    </source>
</evidence>
<sequence>MKQRVVNTVLITVLALNLYVGTRNYLNSAETTGRQDVYSQMEKFTRVLEEVRRHYVDQEKVGYKDLVEGALQGMISQLDPHSAYLSVEKHDALMNDTK</sequence>
<protein>
    <recommendedName>
        <fullName evidence="1">Activating protease CtpA/B N-terminal domain-containing protein</fullName>
    </recommendedName>
</protein>
<dbReference type="InterPro" id="IPR055210">
    <property type="entry name" value="CtpA/B_N"/>
</dbReference>
<proteinExistence type="predicted"/>
<reference evidence="2" key="1">
    <citation type="submission" date="2018-05" db="EMBL/GenBank/DDBJ databases">
        <authorList>
            <person name="Lanie J.A."/>
            <person name="Ng W.-L."/>
            <person name="Kazmierczak K.M."/>
            <person name="Andrzejewski T.M."/>
            <person name="Davidsen T.M."/>
            <person name="Wayne K.J."/>
            <person name="Tettelin H."/>
            <person name="Glass J.I."/>
            <person name="Rusch D."/>
            <person name="Podicherti R."/>
            <person name="Tsui H.-C.T."/>
            <person name="Winkler M.E."/>
        </authorList>
    </citation>
    <scope>NUCLEOTIDE SEQUENCE</scope>
</reference>
<feature type="non-terminal residue" evidence="2">
    <location>
        <position position="98"/>
    </location>
</feature>
<organism evidence="2">
    <name type="scientific">marine metagenome</name>
    <dbReference type="NCBI Taxonomy" id="408172"/>
    <lineage>
        <taxon>unclassified sequences</taxon>
        <taxon>metagenomes</taxon>
        <taxon>ecological metagenomes</taxon>
    </lineage>
</organism>
<accession>A0A382NX23</accession>
<dbReference type="AlphaFoldDB" id="A0A382NX23"/>
<gene>
    <name evidence="2" type="ORF">METZ01_LOCUS318557</name>
</gene>
<feature type="domain" description="Activating protease CtpA/B N-terminal" evidence="1">
    <location>
        <begin position="28"/>
        <end position="87"/>
    </location>
</feature>
<dbReference type="Pfam" id="PF22694">
    <property type="entry name" value="CtpB_N-like"/>
    <property type="match status" value="1"/>
</dbReference>